<proteinExistence type="predicted"/>
<sequence>MAGTVALKEGKYSYALSQIPIFLFTKTKTDNLSYTSTKKERQFICRSFFVLYQSFRSLILFF</sequence>
<keyword evidence="2" id="KW-1185">Reference proteome</keyword>
<gene>
    <name evidence="1" type="ORF">SAMN04488101_103140</name>
</gene>
<evidence type="ECO:0000313" key="2">
    <source>
        <dbReference type="Proteomes" id="UP000192678"/>
    </source>
</evidence>
<reference evidence="1 2" key="1">
    <citation type="submission" date="2017-04" db="EMBL/GenBank/DDBJ databases">
        <authorList>
            <person name="Afonso C.L."/>
            <person name="Miller P.J."/>
            <person name="Scott M.A."/>
            <person name="Spackman E."/>
            <person name="Goraichik I."/>
            <person name="Dimitrov K.M."/>
            <person name="Suarez D.L."/>
            <person name="Swayne D.E."/>
        </authorList>
    </citation>
    <scope>NUCLEOTIDE SEQUENCE [LARGE SCALE GENOMIC DNA]</scope>
    <source>
        <strain evidence="1 2">DSM 19625</strain>
    </source>
</reference>
<dbReference type="STRING" id="475255.SAMN04488101_103140"/>
<protein>
    <submittedName>
        <fullName evidence="1">Uncharacterized protein</fullName>
    </submittedName>
</protein>
<dbReference type="EMBL" id="FWYB01000003">
    <property type="protein sequence ID" value="SMC80322.1"/>
    <property type="molecule type" value="Genomic_DNA"/>
</dbReference>
<dbReference type="AlphaFoldDB" id="A0A1W2C623"/>
<accession>A0A1W2C623</accession>
<dbReference type="Proteomes" id="UP000192678">
    <property type="component" value="Unassembled WGS sequence"/>
</dbReference>
<name>A0A1W2C623_9SPHI</name>
<evidence type="ECO:0000313" key="1">
    <source>
        <dbReference type="EMBL" id="SMC80322.1"/>
    </source>
</evidence>
<organism evidence="1 2">
    <name type="scientific">Pedobacter nyackensis</name>
    <dbReference type="NCBI Taxonomy" id="475255"/>
    <lineage>
        <taxon>Bacteria</taxon>
        <taxon>Pseudomonadati</taxon>
        <taxon>Bacteroidota</taxon>
        <taxon>Sphingobacteriia</taxon>
        <taxon>Sphingobacteriales</taxon>
        <taxon>Sphingobacteriaceae</taxon>
        <taxon>Pedobacter</taxon>
    </lineage>
</organism>